<comment type="subcellular location">
    <subcellularLocation>
        <location evidence="1">Cell envelope</location>
    </subcellularLocation>
</comment>
<evidence type="ECO:0000256" key="2">
    <source>
        <dbReference type="ARBA" id="ARBA00022748"/>
    </source>
</evidence>
<dbReference type="InterPro" id="IPR000866">
    <property type="entry name" value="AhpC/TSA"/>
</dbReference>
<organism evidence="7 8">
    <name type="scientific">Myroides indicus</name>
    <dbReference type="NCBI Taxonomy" id="1323422"/>
    <lineage>
        <taxon>Bacteria</taxon>
        <taxon>Pseudomonadati</taxon>
        <taxon>Bacteroidota</taxon>
        <taxon>Flavobacteriia</taxon>
        <taxon>Flavobacteriales</taxon>
        <taxon>Flavobacteriaceae</taxon>
        <taxon>Myroides</taxon>
    </lineage>
</organism>
<dbReference type="SUPFAM" id="SSF52833">
    <property type="entry name" value="Thioredoxin-like"/>
    <property type="match status" value="1"/>
</dbReference>
<dbReference type="GO" id="GO:0030313">
    <property type="term" value="C:cell envelope"/>
    <property type="evidence" value="ECO:0007669"/>
    <property type="project" value="UniProtKB-SubCell"/>
</dbReference>
<dbReference type="PROSITE" id="PS00194">
    <property type="entry name" value="THIOREDOXIN_1"/>
    <property type="match status" value="1"/>
</dbReference>
<dbReference type="GO" id="GO:0016491">
    <property type="term" value="F:oxidoreductase activity"/>
    <property type="evidence" value="ECO:0007669"/>
    <property type="project" value="InterPro"/>
</dbReference>
<dbReference type="InterPro" id="IPR036249">
    <property type="entry name" value="Thioredoxin-like_sf"/>
</dbReference>
<dbReference type="GO" id="GO:0017004">
    <property type="term" value="P:cytochrome complex assembly"/>
    <property type="evidence" value="ECO:0007669"/>
    <property type="project" value="UniProtKB-KW"/>
</dbReference>
<dbReference type="GO" id="GO:0016209">
    <property type="term" value="F:antioxidant activity"/>
    <property type="evidence" value="ECO:0007669"/>
    <property type="project" value="InterPro"/>
</dbReference>
<proteinExistence type="predicted"/>
<dbReference type="RefSeq" id="WP_133711856.1">
    <property type="nucleotide sequence ID" value="NZ_SOAG01000005.1"/>
</dbReference>
<keyword evidence="3" id="KW-1015">Disulfide bond</keyword>
<dbReference type="Gene3D" id="3.40.30.10">
    <property type="entry name" value="Glutaredoxin"/>
    <property type="match status" value="1"/>
</dbReference>
<dbReference type="PANTHER" id="PTHR42852:SF6">
    <property type="entry name" value="THIOL:DISULFIDE INTERCHANGE PROTEIN DSBE"/>
    <property type="match status" value="1"/>
</dbReference>
<keyword evidence="5" id="KW-0732">Signal</keyword>
<evidence type="ECO:0000313" key="7">
    <source>
        <dbReference type="EMBL" id="TDS64160.1"/>
    </source>
</evidence>
<reference evidence="7 8" key="1">
    <citation type="submission" date="2019-03" db="EMBL/GenBank/DDBJ databases">
        <title>Genomic Encyclopedia of Archaeal and Bacterial Type Strains, Phase II (KMG-II): from individual species to whole genera.</title>
        <authorList>
            <person name="Goeker M."/>
        </authorList>
    </citation>
    <scope>NUCLEOTIDE SEQUENCE [LARGE SCALE GENOMIC DNA]</scope>
    <source>
        <strain evidence="7 8">DSM 28213</strain>
    </source>
</reference>
<gene>
    <name evidence="7" type="ORF">C8P70_1059</name>
</gene>
<protein>
    <submittedName>
        <fullName evidence="7">Peroxiredoxin</fullName>
    </submittedName>
</protein>
<evidence type="ECO:0000256" key="5">
    <source>
        <dbReference type="SAM" id="SignalP"/>
    </source>
</evidence>
<sequence length="375" mass="43112">MKYIFIFFSALFSITFLTAQNRSDFNINGTVKNIDNHQIVYLRTLKADQNIFVNIDSVKIENGQFEFQGNIENISYASFYIGKDKYPFFLEKGNIKANLEKTNQEEHEVKTSVTGTKTNDEFNAFSQKLYKLQSETSQYRDKNQDELTNAILNQDQKKLEQFSEEFSKYVNKISTVIDQQLANNPNSYTSLVILYQKIESNLISKSNADALFSKVKPSLKNSNIGMTISKLIDEMELTKVRVGDIAPDFSGKNPQGKTITLNNNLGKVTIVHFWAPWCPACRAKIHFLQEAYLNFKQKGLNIISICVGEDGEEWRSEIKEYQLDWFHISDLAPIQDLYGIQTIPTLFILDKNGKVLEINNINKDLYNTVQKHLNN</sequence>
<dbReference type="Proteomes" id="UP000295215">
    <property type="component" value="Unassembled WGS sequence"/>
</dbReference>
<comment type="caution">
    <text evidence="7">The sequence shown here is derived from an EMBL/GenBank/DDBJ whole genome shotgun (WGS) entry which is preliminary data.</text>
</comment>
<evidence type="ECO:0000313" key="8">
    <source>
        <dbReference type="Proteomes" id="UP000295215"/>
    </source>
</evidence>
<dbReference type="PROSITE" id="PS51352">
    <property type="entry name" value="THIOREDOXIN_2"/>
    <property type="match status" value="1"/>
</dbReference>
<accession>A0A4R7F3R0</accession>
<dbReference type="InterPro" id="IPR050553">
    <property type="entry name" value="Thioredoxin_ResA/DsbE_sf"/>
</dbReference>
<dbReference type="PROSITE" id="PS51354">
    <property type="entry name" value="GLUTAREDOXIN_2"/>
    <property type="match status" value="1"/>
</dbReference>
<evidence type="ECO:0000256" key="3">
    <source>
        <dbReference type="ARBA" id="ARBA00023157"/>
    </source>
</evidence>
<dbReference type="InterPro" id="IPR013766">
    <property type="entry name" value="Thioredoxin_domain"/>
</dbReference>
<dbReference type="EMBL" id="SOAG01000005">
    <property type="protein sequence ID" value="TDS64160.1"/>
    <property type="molecule type" value="Genomic_DNA"/>
</dbReference>
<dbReference type="Pfam" id="PF00578">
    <property type="entry name" value="AhpC-TSA"/>
    <property type="match status" value="1"/>
</dbReference>
<keyword evidence="8" id="KW-1185">Reference proteome</keyword>
<dbReference type="InterPro" id="IPR017937">
    <property type="entry name" value="Thioredoxin_CS"/>
</dbReference>
<dbReference type="InterPro" id="IPR025380">
    <property type="entry name" value="DUF4369"/>
</dbReference>
<dbReference type="AlphaFoldDB" id="A0A4R7F3R0"/>
<feature type="chain" id="PRO_5020705128" evidence="5">
    <location>
        <begin position="20"/>
        <end position="375"/>
    </location>
</feature>
<name>A0A4R7F3R0_9FLAO</name>
<evidence type="ECO:0000256" key="4">
    <source>
        <dbReference type="ARBA" id="ARBA00023284"/>
    </source>
</evidence>
<feature type="domain" description="Thioredoxin" evidence="6">
    <location>
        <begin position="240"/>
        <end position="375"/>
    </location>
</feature>
<keyword evidence="4" id="KW-0676">Redox-active center</keyword>
<dbReference type="OrthoDB" id="9815205at2"/>
<feature type="signal peptide" evidence="5">
    <location>
        <begin position="1"/>
        <end position="19"/>
    </location>
</feature>
<dbReference type="PANTHER" id="PTHR42852">
    <property type="entry name" value="THIOL:DISULFIDE INTERCHANGE PROTEIN DSBE"/>
    <property type="match status" value="1"/>
</dbReference>
<evidence type="ECO:0000259" key="6">
    <source>
        <dbReference type="PROSITE" id="PS51352"/>
    </source>
</evidence>
<dbReference type="CDD" id="cd02966">
    <property type="entry name" value="TlpA_like_family"/>
    <property type="match status" value="1"/>
</dbReference>
<dbReference type="Pfam" id="PF14289">
    <property type="entry name" value="DUF4369"/>
    <property type="match status" value="1"/>
</dbReference>
<evidence type="ECO:0000256" key="1">
    <source>
        <dbReference type="ARBA" id="ARBA00004196"/>
    </source>
</evidence>
<keyword evidence="2" id="KW-0201">Cytochrome c-type biogenesis</keyword>